<evidence type="ECO:0008006" key="5">
    <source>
        <dbReference type="Google" id="ProtNLM"/>
    </source>
</evidence>
<organism evidence="3 4">
    <name type="scientific">Flavobacterium croceum DSM 17960</name>
    <dbReference type="NCBI Taxonomy" id="1121886"/>
    <lineage>
        <taxon>Bacteria</taxon>
        <taxon>Pseudomonadati</taxon>
        <taxon>Bacteroidota</taxon>
        <taxon>Flavobacteriia</taxon>
        <taxon>Flavobacteriales</taxon>
        <taxon>Flavobacteriaceae</taxon>
        <taxon>Flavobacterium</taxon>
    </lineage>
</organism>
<comment type="caution">
    <text evidence="3">The sequence shown here is derived from an EMBL/GenBank/DDBJ whole genome shotgun (WGS) entry which is preliminary data.</text>
</comment>
<keyword evidence="2" id="KW-0732">Signal</keyword>
<feature type="chain" id="PRO_5015441748" description="Secreted protein with PEP-CTERM sorting signal" evidence="2">
    <location>
        <begin position="24"/>
        <end position="67"/>
    </location>
</feature>
<evidence type="ECO:0000256" key="1">
    <source>
        <dbReference type="SAM" id="Phobius"/>
    </source>
</evidence>
<evidence type="ECO:0000256" key="2">
    <source>
        <dbReference type="SAM" id="SignalP"/>
    </source>
</evidence>
<feature type="signal peptide" evidence="2">
    <location>
        <begin position="1"/>
        <end position="23"/>
    </location>
</feature>
<keyword evidence="1" id="KW-0812">Transmembrane</keyword>
<dbReference type="Proteomes" id="UP000237056">
    <property type="component" value="Unassembled WGS sequence"/>
</dbReference>
<dbReference type="EMBL" id="PQNY01000018">
    <property type="protein sequence ID" value="POS00883.1"/>
    <property type="molecule type" value="Genomic_DNA"/>
</dbReference>
<dbReference type="RefSeq" id="WP_103726914.1">
    <property type="nucleotide sequence ID" value="NZ_PQNY01000018.1"/>
</dbReference>
<feature type="transmembrane region" description="Helical" evidence="1">
    <location>
        <begin position="42"/>
        <end position="61"/>
    </location>
</feature>
<keyword evidence="4" id="KW-1185">Reference proteome</keyword>
<keyword evidence="1" id="KW-1133">Transmembrane helix</keyword>
<evidence type="ECO:0000313" key="4">
    <source>
        <dbReference type="Proteomes" id="UP000237056"/>
    </source>
</evidence>
<reference evidence="3 4" key="1">
    <citation type="submission" date="2018-01" db="EMBL/GenBank/DDBJ databases">
        <title>Genomic Encyclopedia of Type Strains, Phase I: the one thousand microbial genomes (KMG-I) project.</title>
        <authorList>
            <person name="Goeker M."/>
        </authorList>
    </citation>
    <scope>NUCLEOTIDE SEQUENCE [LARGE SCALE GENOMIC DNA]</scope>
    <source>
        <strain evidence="3 4">DSM 17960</strain>
    </source>
</reference>
<name>A0A2S4N6E6_9FLAO</name>
<sequence>MKELRKYVLGLLLLVGSSIPAMAADTDNPDDPTSTDPGQAPIGDYVPLMLTGGIVLGYLFLQKKKSV</sequence>
<dbReference type="AlphaFoldDB" id="A0A2S4N6E6"/>
<protein>
    <recommendedName>
        <fullName evidence="5">Secreted protein with PEP-CTERM sorting signal</fullName>
    </recommendedName>
</protein>
<gene>
    <name evidence="3" type="ORF">Q361_11816</name>
</gene>
<accession>A0A2S4N6E6</accession>
<evidence type="ECO:0000313" key="3">
    <source>
        <dbReference type="EMBL" id="POS00883.1"/>
    </source>
</evidence>
<keyword evidence="1" id="KW-0472">Membrane</keyword>
<proteinExistence type="predicted"/>